<dbReference type="FunCoup" id="A0A0L0H626">
    <property type="interactions" value="66"/>
</dbReference>
<dbReference type="InterPro" id="IPR021771">
    <property type="entry name" value="Triacylglycerol_lipase_N"/>
</dbReference>
<dbReference type="VEuPathDB" id="FungiDB:SPPG_08321"/>
<evidence type="ECO:0000259" key="5">
    <source>
        <dbReference type="PROSITE" id="PS51635"/>
    </source>
</evidence>
<evidence type="ECO:0000256" key="2">
    <source>
        <dbReference type="ARBA" id="ARBA00022963"/>
    </source>
</evidence>
<keyword evidence="2 4" id="KW-0442">Lipid degradation</keyword>
<dbReference type="AlphaFoldDB" id="A0A0L0H626"/>
<gene>
    <name evidence="6" type="ORF">SPPG_08321</name>
</gene>
<keyword evidence="7" id="KW-1185">Reference proteome</keyword>
<evidence type="ECO:0000313" key="6">
    <source>
        <dbReference type="EMBL" id="KNC96424.1"/>
    </source>
</evidence>
<dbReference type="Pfam" id="PF11815">
    <property type="entry name" value="DUF3336"/>
    <property type="match status" value="1"/>
</dbReference>
<dbReference type="Proteomes" id="UP000053201">
    <property type="component" value="Unassembled WGS sequence"/>
</dbReference>
<dbReference type="InterPro" id="IPR016035">
    <property type="entry name" value="Acyl_Trfase/lysoPLipase"/>
</dbReference>
<feature type="domain" description="PNPLA" evidence="5">
    <location>
        <begin position="188"/>
        <end position="383"/>
    </location>
</feature>
<evidence type="ECO:0000256" key="3">
    <source>
        <dbReference type="ARBA" id="ARBA00023098"/>
    </source>
</evidence>
<dbReference type="Gene3D" id="3.40.1090.10">
    <property type="entry name" value="Cytosolic phospholipase A2 catalytic domain"/>
    <property type="match status" value="2"/>
</dbReference>
<dbReference type="GO" id="GO:0016042">
    <property type="term" value="P:lipid catabolic process"/>
    <property type="evidence" value="ECO:0007669"/>
    <property type="project" value="UniProtKB-UniRule"/>
</dbReference>
<dbReference type="GO" id="GO:0006642">
    <property type="term" value="P:triglyceride mobilization"/>
    <property type="evidence" value="ECO:0007669"/>
    <property type="project" value="EnsemblFungi"/>
</dbReference>
<organism evidence="6 7">
    <name type="scientific">Spizellomyces punctatus (strain DAOM BR117)</name>
    <dbReference type="NCBI Taxonomy" id="645134"/>
    <lineage>
        <taxon>Eukaryota</taxon>
        <taxon>Fungi</taxon>
        <taxon>Fungi incertae sedis</taxon>
        <taxon>Chytridiomycota</taxon>
        <taxon>Chytridiomycota incertae sedis</taxon>
        <taxon>Chytridiomycetes</taxon>
        <taxon>Spizellomycetales</taxon>
        <taxon>Spizellomycetaceae</taxon>
        <taxon>Spizellomyces</taxon>
    </lineage>
</organism>
<dbReference type="GO" id="GO:0004806">
    <property type="term" value="F:triacylglycerol lipase activity"/>
    <property type="evidence" value="ECO:0007669"/>
    <property type="project" value="EnsemblFungi"/>
</dbReference>
<dbReference type="OMA" id="SIVPWPH"/>
<protein>
    <recommendedName>
        <fullName evidence="5">PNPLA domain-containing protein</fullName>
    </recommendedName>
</protein>
<dbReference type="RefSeq" id="XP_016604464.1">
    <property type="nucleotide sequence ID" value="XM_016756479.1"/>
</dbReference>
<dbReference type="CDD" id="cd07229">
    <property type="entry name" value="Pat_TGL3_like"/>
    <property type="match status" value="1"/>
</dbReference>
<evidence type="ECO:0000256" key="1">
    <source>
        <dbReference type="ARBA" id="ARBA00022801"/>
    </source>
</evidence>
<reference evidence="6 7" key="1">
    <citation type="submission" date="2009-08" db="EMBL/GenBank/DDBJ databases">
        <title>The Genome Sequence of Spizellomyces punctatus strain DAOM BR117.</title>
        <authorList>
            <consortium name="The Broad Institute Genome Sequencing Platform"/>
            <person name="Russ C."/>
            <person name="Cuomo C."/>
            <person name="Shea T."/>
            <person name="Young S.K."/>
            <person name="Zeng Q."/>
            <person name="Koehrsen M."/>
            <person name="Haas B."/>
            <person name="Borodovsky M."/>
            <person name="Guigo R."/>
            <person name="Alvarado L."/>
            <person name="Berlin A."/>
            <person name="Bochicchio J."/>
            <person name="Borenstein D."/>
            <person name="Chapman S."/>
            <person name="Chen Z."/>
            <person name="Engels R."/>
            <person name="Freedman E."/>
            <person name="Gellesch M."/>
            <person name="Goldberg J."/>
            <person name="Griggs A."/>
            <person name="Gujja S."/>
            <person name="Heiman D."/>
            <person name="Hepburn T."/>
            <person name="Howarth C."/>
            <person name="Jen D."/>
            <person name="Larson L."/>
            <person name="Lewis B."/>
            <person name="Mehta T."/>
            <person name="Park D."/>
            <person name="Pearson M."/>
            <person name="Roberts A."/>
            <person name="Saif S."/>
            <person name="Shenoy N."/>
            <person name="Sisk P."/>
            <person name="Stolte C."/>
            <person name="Sykes S."/>
            <person name="Thomson T."/>
            <person name="Walk T."/>
            <person name="White J."/>
            <person name="Yandava C."/>
            <person name="Burger G."/>
            <person name="Gray M.W."/>
            <person name="Holland P.W.H."/>
            <person name="King N."/>
            <person name="Lang F.B.F."/>
            <person name="Roger A.J."/>
            <person name="Ruiz-Trillo I."/>
            <person name="Lander E."/>
            <person name="Nusbaum C."/>
        </authorList>
    </citation>
    <scope>NUCLEOTIDE SEQUENCE [LARGE SCALE GENOMIC DNA]</scope>
    <source>
        <strain evidence="6 7">DAOM BR117</strain>
    </source>
</reference>
<keyword evidence="1 4" id="KW-0378">Hydrolase</keyword>
<dbReference type="SUPFAM" id="SSF52151">
    <property type="entry name" value="FabD/lysophospholipase-like"/>
    <property type="match status" value="1"/>
</dbReference>
<sequence>MSNSMEPTFDNRLITVRLRLSDMTTFPSNIACSWLRGVSGYLMRTKPEDSLRERLSQAKTYAEWEMIAADLDIILGNDVWKADATSNIYDYKLIQFRLEHLAEVRDSGDVAELIYLLRSGLLRNLGGIGDPRLFSRSYLGTKSLIEDYLNQVVTQLQYIQRNDFEVLSPQQKVEFFHDTRQSFGNTALLLEGGATFGLFHLGVVKALSEHHLLPRIISGSSVGALIAALVCVHTEQDLPCIFQPGGINLKAFAKKGIKGNITRKITRLLKYGYLMDVKVLEDCVRSNVGDLTFEEAYARSKRVLNITVASTRKYEVPRLLNYLTAPNVLIWSAACASAAVMGLYESVDLLAKDNYGNIVHWSPSAISWSDSSCESDSPEIRLAEQFNVNHFILSQANPYIAPFLSKCPQGQGDSLSDKLFIFLSSEIRHRLHQLAQIGLMPRTLQTLFEQRAQGHITIAPPLSSMDFYQLFSNPTYASLNYWILKGEQSTWPFLSFIRSRTKIELALDKGNQ</sequence>
<feature type="active site" description="Nucleophile" evidence="4">
    <location>
        <position position="221"/>
    </location>
</feature>
<feature type="short sequence motif" description="GXSXG" evidence="4">
    <location>
        <begin position="219"/>
        <end position="223"/>
    </location>
</feature>
<feature type="active site" description="Proton acceptor" evidence="4">
    <location>
        <position position="370"/>
    </location>
</feature>
<dbReference type="PANTHER" id="PTHR14226:SF44">
    <property type="entry name" value="TRIACYLGLYCEROL LIPASE 3"/>
    <property type="match status" value="1"/>
</dbReference>
<dbReference type="GeneID" id="27691491"/>
<dbReference type="Pfam" id="PF01734">
    <property type="entry name" value="Patatin"/>
    <property type="match status" value="1"/>
</dbReference>
<dbReference type="eggNOG" id="KOG2214">
    <property type="taxonomic scope" value="Eukaryota"/>
</dbReference>
<keyword evidence="3 4" id="KW-0443">Lipid metabolism</keyword>
<proteinExistence type="predicted"/>
<dbReference type="OrthoDB" id="10049244at2759"/>
<dbReference type="InterPro" id="IPR002641">
    <property type="entry name" value="PNPLA_dom"/>
</dbReference>
<accession>A0A0L0H626</accession>
<evidence type="ECO:0000313" key="7">
    <source>
        <dbReference type="Proteomes" id="UP000053201"/>
    </source>
</evidence>
<evidence type="ECO:0000256" key="4">
    <source>
        <dbReference type="PROSITE-ProRule" id="PRU01161"/>
    </source>
</evidence>
<dbReference type="EMBL" id="KQ257469">
    <property type="protein sequence ID" value="KNC96424.1"/>
    <property type="molecule type" value="Genomic_DNA"/>
</dbReference>
<dbReference type="PROSITE" id="PS51635">
    <property type="entry name" value="PNPLA"/>
    <property type="match status" value="1"/>
</dbReference>
<dbReference type="STRING" id="645134.A0A0L0H626"/>
<dbReference type="PANTHER" id="PTHR14226">
    <property type="entry name" value="NEUROPATHY TARGET ESTERASE/SWISS CHEESE D.MELANOGASTER"/>
    <property type="match status" value="1"/>
</dbReference>
<dbReference type="InterPro" id="IPR050301">
    <property type="entry name" value="NTE"/>
</dbReference>
<name>A0A0L0H626_SPIPD</name>
<comment type="caution">
    <text evidence="4">Lacks conserved residue(s) required for the propagation of feature annotation.</text>
</comment>
<dbReference type="InParanoid" id="A0A0L0H626"/>